<dbReference type="EC" id="5.4.99.29" evidence="4"/>
<dbReference type="GO" id="GO:0160151">
    <property type="term" value="F:tRNA pseudouridine(32) synthase activity"/>
    <property type="evidence" value="ECO:0007669"/>
    <property type="project" value="UniProtKB-EC"/>
</dbReference>
<comment type="similarity">
    <text evidence="1">Belongs to the pseudouridine synthase RluA family.</text>
</comment>
<dbReference type="PANTHER" id="PTHR21600:SF83">
    <property type="entry name" value="PSEUDOURIDYLATE SYNTHASE RPUSD4, MITOCHONDRIAL"/>
    <property type="match status" value="1"/>
</dbReference>
<dbReference type="EMBL" id="JSAM01000108">
    <property type="protein sequence ID" value="KIA76686.1"/>
    <property type="molecule type" value="Genomic_DNA"/>
</dbReference>
<dbReference type="Proteomes" id="UP000031307">
    <property type="component" value="Unassembled WGS sequence"/>
</dbReference>
<dbReference type="PATRIC" id="fig|83552.4.peg.2195"/>
<evidence type="ECO:0000256" key="1">
    <source>
        <dbReference type="ARBA" id="ARBA00010876"/>
    </source>
</evidence>
<accession>A0A0C1BZ51</accession>
<dbReference type="InterPro" id="IPR050188">
    <property type="entry name" value="RluA_PseudoU_synthase"/>
</dbReference>
<keyword evidence="2 4" id="KW-0413">Isomerase</keyword>
<dbReference type="AlphaFoldDB" id="A0A0C1BZ51"/>
<dbReference type="InterPro" id="IPR006145">
    <property type="entry name" value="PsdUridine_synth_RsuA/RluA"/>
</dbReference>
<name>A0A0C1BZ51_9BACT</name>
<evidence type="ECO:0000313" key="4">
    <source>
        <dbReference type="EMBL" id="KIA76686.1"/>
    </source>
</evidence>
<dbReference type="Pfam" id="PF00849">
    <property type="entry name" value="PseudoU_synth_2"/>
    <property type="match status" value="1"/>
</dbReference>
<gene>
    <name evidence="4" type="primary">rluA</name>
    <name evidence="4" type="ORF">DB43_HM00090</name>
</gene>
<dbReference type="GO" id="GO:0003723">
    <property type="term" value="F:RNA binding"/>
    <property type="evidence" value="ECO:0007669"/>
    <property type="project" value="InterPro"/>
</dbReference>
<protein>
    <submittedName>
        <fullName evidence="4">Ribosomal large subunit pseudouridine synthase A</fullName>
        <ecNumber evidence="4">5.4.99.28</ecNumber>
        <ecNumber evidence="4">5.4.99.29</ecNumber>
    </submittedName>
</protein>
<comment type="caution">
    <text evidence="4">The sequence shown here is derived from an EMBL/GenBank/DDBJ whole genome shotgun (WGS) entry which is preliminary data.</text>
</comment>
<feature type="domain" description="Pseudouridine synthase RsuA/RluA-like" evidence="3">
    <location>
        <begin position="12"/>
        <end position="166"/>
    </location>
</feature>
<dbReference type="CDD" id="cd02869">
    <property type="entry name" value="PseudoU_synth_RluA_like"/>
    <property type="match status" value="1"/>
</dbReference>
<dbReference type="GO" id="GO:0006396">
    <property type="term" value="P:RNA processing"/>
    <property type="evidence" value="ECO:0007669"/>
    <property type="project" value="UniProtKB-ARBA"/>
</dbReference>
<organism evidence="4 5">
    <name type="scientific">Parachlamydia acanthamoebae</name>
    <dbReference type="NCBI Taxonomy" id="83552"/>
    <lineage>
        <taxon>Bacteria</taxon>
        <taxon>Pseudomonadati</taxon>
        <taxon>Chlamydiota</taxon>
        <taxon>Chlamydiia</taxon>
        <taxon>Parachlamydiales</taxon>
        <taxon>Parachlamydiaceae</taxon>
        <taxon>Parachlamydia</taxon>
    </lineage>
</organism>
<evidence type="ECO:0000259" key="3">
    <source>
        <dbReference type="Pfam" id="PF00849"/>
    </source>
</evidence>
<dbReference type="GO" id="GO:0160142">
    <property type="term" value="F:23S rRNA pseudouridine(746) synthase activity"/>
    <property type="evidence" value="ECO:0007669"/>
    <property type="project" value="UniProtKB-EC"/>
</dbReference>
<dbReference type="InterPro" id="IPR020103">
    <property type="entry name" value="PsdUridine_synth_cat_dom_sf"/>
</dbReference>
<evidence type="ECO:0000256" key="2">
    <source>
        <dbReference type="ARBA" id="ARBA00023235"/>
    </source>
</evidence>
<dbReference type="PANTHER" id="PTHR21600">
    <property type="entry name" value="MITOCHONDRIAL RNA PSEUDOURIDINE SYNTHASE"/>
    <property type="match status" value="1"/>
</dbReference>
<dbReference type="Gene3D" id="3.30.2350.10">
    <property type="entry name" value="Pseudouridine synthase"/>
    <property type="match status" value="1"/>
</dbReference>
<dbReference type="RefSeq" id="WP_013925713.1">
    <property type="nucleotide sequence ID" value="NZ_BAWW01000066.1"/>
</dbReference>
<reference evidence="4 5" key="1">
    <citation type="journal article" date="2014" name="Mol. Biol. Evol.">
        <title>Massive expansion of Ubiquitination-related gene families within the Chlamydiae.</title>
        <authorList>
            <person name="Domman D."/>
            <person name="Collingro A."/>
            <person name="Lagkouvardos I."/>
            <person name="Gehre L."/>
            <person name="Weinmaier T."/>
            <person name="Rattei T."/>
            <person name="Subtil A."/>
            <person name="Horn M."/>
        </authorList>
    </citation>
    <scope>NUCLEOTIDE SEQUENCE [LARGE SCALE GENOMIC DNA]</scope>
    <source>
        <strain evidence="4 5">OEW1</strain>
    </source>
</reference>
<dbReference type="SUPFAM" id="SSF55120">
    <property type="entry name" value="Pseudouridine synthase"/>
    <property type="match status" value="1"/>
</dbReference>
<dbReference type="OMA" id="ERGWWQK"/>
<sequence>MSDIDILYADNHLLVVNKPAGLLTQPTDLNPESLEALCKQWVKQDKNKEGNIFLHAVHRLDKPASGILLFARTSKALSRLSKQMREKHCKKTYLACIDRPISQSEGILEHYLTHDHHHAKVYNHPVDDAKRSRLDYQIIHQQGPLSLLKIDLITGRYHQIRAQLSHIGCPIIGDLRYGNTKNLEVGLIALHHHQLVIAHPTLNTSLTFKAPLPNYWPLPLSDDKLL</sequence>
<dbReference type="GO" id="GO:0001522">
    <property type="term" value="P:pseudouridine synthesis"/>
    <property type="evidence" value="ECO:0007669"/>
    <property type="project" value="InterPro"/>
</dbReference>
<dbReference type="EC" id="5.4.99.28" evidence="4"/>
<proteinExistence type="inferred from homology"/>
<evidence type="ECO:0000313" key="5">
    <source>
        <dbReference type="Proteomes" id="UP000031307"/>
    </source>
</evidence>